<dbReference type="InterPro" id="IPR041121">
    <property type="entry name" value="SDH_C"/>
</dbReference>
<dbReference type="GO" id="GO:0050661">
    <property type="term" value="F:NADP binding"/>
    <property type="evidence" value="ECO:0007669"/>
    <property type="project" value="InterPro"/>
</dbReference>
<gene>
    <name evidence="9" type="primary">aroE</name>
    <name evidence="12" type="ORF">RV00_GL001404</name>
</gene>
<dbReference type="AlphaFoldDB" id="A0A1L8SY23"/>
<dbReference type="GO" id="GO:0009423">
    <property type="term" value="P:chorismate biosynthetic process"/>
    <property type="evidence" value="ECO:0007669"/>
    <property type="project" value="UniProtKB-UniRule"/>
</dbReference>
<proteinExistence type="inferred from homology"/>
<dbReference type="GO" id="GO:0019632">
    <property type="term" value="P:shikimate metabolic process"/>
    <property type="evidence" value="ECO:0007669"/>
    <property type="project" value="InterPro"/>
</dbReference>
<feature type="domain" description="SDH C-terminal" evidence="11">
    <location>
        <begin position="257"/>
        <end position="280"/>
    </location>
</feature>
<feature type="binding site" evidence="9">
    <location>
        <position position="236"/>
    </location>
    <ligand>
        <name>shikimate</name>
        <dbReference type="ChEBI" id="CHEBI:36208"/>
    </ligand>
</feature>
<keyword evidence="4 9" id="KW-0560">Oxidoreductase</keyword>
<comment type="pathway">
    <text evidence="1 9">Metabolic intermediate biosynthesis; chorismate biosynthesis; chorismate from D-erythrose 4-phosphate and phosphoenolpyruvate: step 4/7.</text>
</comment>
<protein>
    <recommendedName>
        <fullName evidence="9">Shikimate dehydrogenase (NADP(+))</fullName>
        <shortName evidence="9">SDH</shortName>
        <ecNumber evidence="9">1.1.1.25</ecNumber>
    </recommendedName>
</protein>
<dbReference type="InterPro" id="IPR011342">
    <property type="entry name" value="Shikimate_DH"/>
</dbReference>
<evidence type="ECO:0000256" key="9">
    <source>
        <dbReference type="HAMAP-Rule" id="MF_00222"/>
    </source>
</evidence>
<evidence type="ECO:0000259" key="11">
    <source>
        <dbReference type="Pfam" id="PF18317"/>
    </source>
</evidence>
<dbReference type="EMBL" id="JXKM01000002">
    <property type="protein sequence ID" value="OJG36959.1"/>
    <property type="molecule type" value="Genomic_DNA"/>
</dbReference>
<feature type="active site" description="Proton acceptor" evidence="9">
    <location>
        <position position="73"/>
    </location>
</feature>
<dbReference type="UniPathway" id="UPA00053">
    <property type="reaction ID" value="UER00087"/>
</dbReference>
<accession>A0A1L8SY23</accession>
<feature type="domain" description="Shikimate dehydrogenase substrate binding N-terminal" evidence="10">
    <location>
        <begin position="15"/>
        <end position="96"/>
    </location>
</feature>
<dbReference type="InterPro" id="IPR022893">
    <property type="entry name" value="Shikimate_DH_fam"/>
</dbReference>
<dbReference type="STRING" id="319970.RV00_GL001404"/>
<comment type="catalytic activity">
    <reaction evidence="9">
        <text>shikimate + NADP(+) = 3-dehydroshikimate + NADPH + H(+)</text>
        <dbReference type="Rhea" id="RHEA:17737"/>
        <dbReference type="ChEBI" id="CHEBI:15378"/>
        <dbReference type="ChEBI" id="CHEBI:16630"/>
        <dbReference type="ChEBI" id="CHEBI:36208"/>
        <dbReference type="ChEBI" id="CHEBI:57783"/>
        <dbReference type="ChEBI" id="CHEBI:58349"/>
        <dbReference type="EC" id="1.1.1.25"/>
    </reaction>
</comment>
<dbReference type="PANTHER" id="PTHR21089:SF1">
    <property type="entry name" value="BIFUNCTIONAL 3-DEHYDROQUINATE DEHYDRATASE_SHIKIMATE DEHYDROGENASE, CHLOROPLASTIC"/>
    <property type="match status" value="1"/>
</dbReference>
<dbReference type="CDD" id="cd01065">
    <property type="entry name" value="NAD_bind_Shikimate_DH"/>
    <property type="match status" value="1"/>
</dbReference>
<evidence type="ECO:0000256" key="5">
    <source>
        <dbReference type="ARBA" id="ARBA00023141"/>
    </source>
</evidence>
<keyword evidence="13" id="KW-1185">Reference proteome</keyword>
<dbReference type="GO" id="GO:0030266">
    <property type="term" value="F:quinate 3-dehydrogenase (NAD+) activity"/>
    <property type="evidence" value="ECO:0007669"/>
    <property type="project" value="UniProtKB-EC"/>
</dbReference>
<keyword evidence="3 9" id="KW-0521">NADP</keyword>
<dbReference type="GO" id="GO:0052734">
    <property type="term" value="F:shikimate 3-dehydrogenase (NAD+) activity"/>
    <property type="evidence" value="ECO:0007669"/>
    <property type="project" value="RHEA"/>
</dbReference>
<feature type="binding site" evidence="9">
    <location>
        <position position="234"/>
    </location>
    <ligand>
        <name>NADP(+)</name>
        <dbReference type="ChEBI" id="CHEBI:58349"/>
    </ligand>
</feature>
<dbReference type="InterPro" id="IPR013708">
    <property type="entry name" value="Shikimate_DH-bd_N"/>
</dbReference>
<evidence type="ECO:0000256" key="4">
    <source>
        <dbReference type="ARBA" id="ARBA00023002"/>
    </source>
</evidence>
<dbReference type="InterPro" id="IPR036291">
    <property type="entry name" value="NAD(P)-bd_dom_sf"/>
</dbReference>
<dbReference type="Proteomes" id="UP000183700">
    <property type="component" value="Unassembled WGS sequence"/>
</dbReference>
<dbReference type="HAMAP" id="MF_00222">
    <property type="entry name" value="Shikimate_DH_AroE"/>
    <property type="match status" value="1"/>
</dbReference>
<dbReference type="OrthoDB" id="9792692at2"/>
<evidence type="ECO:0000256" key="8">
    <source>
        <dbReference type="ARBA" id="ARBA00060613"/>
    </source>
</evidence>
<dbReference type="GO" id="GO:0004764">
    <property type="term" value="F:shikimate 3-dehydrogenase (NADP+) activity"/>
    <property type="evidence" value="ECO:0007669"/>
    <property type="project" value="UniProtKB-UniRule"/>
</dbReference>
<comment type="catalytic activity">
    <reaction evidence="6">
        <text>L-quinate + NAD(+) = 3-dehydroquinate + NADH + H(+)</text>
        <dbReference type="Rhea" id="RHEA:22364"/>
        <dbReference type="ChEBI" id="CHEBI:15378"/>
        <dbReference type="ChEBI" id="CHEBI:29751"/>
        <dbReference type="ChEBI" id="CHEBI:32364"/>
        <dbReference type="ChEBI" id="CHEBI:57540"/>
        <dbReference type="ChEBI" id="CHEBI:57945"/>
        <dbReference type="EC" id="1.1.1.24"/>
    </reaction>
</comment>
<evidence type="ECO:0000259" key="10">
    <source>
        <dbReference type="Pfam" id="PF08501"/>
    </source>
</evidence>
<comment type="pathway">
    <text evidence="8">Aromatic compound metabolism; 3,4-dihydroxybenzoate biosynthesis; 3-dehydroquinate from D-quinate (NAD(+) route).</text>
</comment>
<evidence type="ECO:0000256" key="1">
    <source>
        <dbReference type="ARBA" id="ARBA00004871"/>
    </source>
</evidence>
<dbReference type="InterPro" id="IPR046346">
    <property type="entry name" value="Aminoacid_DH-like_N_sf"/>
</dbReference>
<dbReference type="FunFam" id="3.40.50.720:FF:000086">
    <property type="entry name" value="Quinate/shikimate dehydrogenase"/>
    <property type="match status" value="1"/>
</dbReference>
<dbReference type="NCBIfam" id="TIGR00507">
    <property type="entry name" value="aroE"/>
    <property type="match status" value="1"/>
</dbReference>
<reference evidence="12 13" key="1">
    <citation type="submission" date="2014-12" db="EMBL/GenBank/DDBJ databases">
        <title>Draft genome sequences of 29 type strains of Enterococci.</title>
        <authorList>
            <person name="Zhong Z."/>
            <person name="Sun Z."/>
            <person name="Liu W."/>
            <person name="Zhang W."/>
            <person name="Zhang H."/>
        </authorList>
    </citation>
    <scope>NUCLEOTIDE SEQUENCE [LARGE SCALE GENOMIC DNA]</scope>
    <source>
        <strain evidence="12 13">DSM 22802</strain>
    </source>
</reference>
<dbReference type="Pfam" id="PF08501">
    <property type="entry name" value="Shikimate_dh_N"/>
    <property type="match status" value="1"/>
</dbReference>
<comment type="caution">
    <text evidence="9">Lacks conserved residue(s) required for the propagation of feature annotation.</text>
</comment>
<evidence type="ECO:0000256" key="6">
    <source>
        <dbReference type="ARBA" id="ARBA00051639"/>
    </source>
</evidence>
<comment type="similarity">
    <text evidence="9">Belongs to the shikimate dehydrogenase family.</text>
</comment>
<feature type="binding site" evidence="9">
    <location>
        <position position="264"/>
    </location>
    <ligand>
        <name>shikimate</name>
        <dbReference type="ChEBI" id="CHEBI:36208"/>
    </ligand>
</feature>
<organism evidence="12 13">
    <name type="scientific">Enterococcus devriesei</name>
    <dbReference type="NCBI Taxonomy" id="319970"/>
    <lineage>
        <taxon>Bacteria</taxon>
        <taxon>Bacillati</taxon>
        <taxon>Bacillota</taxon>
        <taxon>Bacilli</taxon>
        <taxon>Lactobacillales</taxon>
        <taxon>Enterococcaceae</taxon>
        <taxon>Enterococcus</taxon>
    </lineage>
</organism>
<feature type="binding site" evidence="9">
    <location>
        <begin position="22"/>
        <end position="24"/>
    </location>
    <ligand>
        <name>shikimate</name>
        <dbReference type="ChEBI" id="CHEBI:36208"/>
    </ligand>
</feature>
<evidence type="ECO:0000256" key="7">
    <source>
        <dbReference type="ARBA" id="ARBA00052329"/>
    </source>
</evidence>
<feature type="binding site" evidence="9">
    <location>
        <position position="109"/>
    </location>
    <ligand>
        <name>shikimate</name>
        <dbReference type="ChEBI" id="CHEBI:36208"/>
    </ligand>
</feature>
<comment type="caution">
    <text evidence="12">The sequence shown here is derived from an EMBL/GenBank/DDBJ whole genome shotgun (WGS) entry which is preliminary data.</text>
</comment>
<keyword evidence="5 9" id="KW-0057">Aromatic amino acid biosynthesis</keyword>
<dbReference type="RefSeq" id="WP_071861371.1">
    <property type="nucleotide sequence ID" value="NZ_JBHLVS010000012.1"/>
</dbReference>
<dbReference type="SUPFAM" id="SSF51735">
    <property type="entry name" value="NAD(P)-binding Rossmann-fold domains"/>
    <property type="match status" value="1"/>
</dbReference>
<feature type="binding site" evidence="9">
    <location>
        <position position="257"/>
    </location>
    <ligand>
        <name>NADP(+)</name>
        <dbReference type="ChEBI" id="CHEBI:58349"/>
    </ligand>
</feature>
<keyword evidence="2 9" id="KW-0028">Amino-acid biosynthesis</keyword>
<comment type="catalytic activity">
    <reaction evidence="7">
        <text>shikimate + NAD(+) = 3-dehydroshikimate + NADH + H(+)</text>
        <dbReference type="Rhea" id="RHEA:17741"/>
        <dbReference type="ChEBI" id="CHEBI:15378"/>
        <dbReference type="ChEBI" id="CHEBI:16630"/>
        <dbReference type="ChEBI" id="CHEBI:36208"/>
        <dbReference type="ChEBI" id="CHEBI:57540"/>
        <dbReference type="ChEBI" id="CHEBI:57945"/>
    </reaction>
</comment>
<feature type="binding site" evidence="9">
    <location>
        <position position="69"/>
    </location>
    <ligand>
        <name>shikimate</name>
        <dbReference type="ChEBI" id="CHEBI:36208"/>
    </ligand>
</feature>
<dbReference type="Gene3D" id="3.40.50.720">
    <property type="entry name" value="NAD(P)-binding Rossmann-like Domain"/>
    <property type="match status" value="1"/>
</dbReference>
<comment type="function">
    <text evidence="9">Involved in the biosynthesis of the chorismate, which leads to the biosynthesis of aromatic amino acids. Catalyzes the reversible NADPH linked reduction of 3-dehydroshikimate (DHSA) to yield shikimate (SA).</text>
</comment>
<evidence type="ECO:0000313" key="12">
    <source>
        <dbReference type="EMBL" id="OJG36959.1"/>
    </source>
</evidence>
<dbReference type="Pfam" id="PF18317">
    <property type="entry name" value="SDH_C"/>
    <property type="match status" value="1"/>
</dbReference>
<evidence type="ECO:0000256" key="3">
    <source>
        <dbReference type="ARBA" id="ARBA00022857"/>
    </source>
</evidence>
<sequence>MKNEISGRTRLAGLYALPARHSFSPIMHTTAFQAMEVDAVYLSFDVQPERLGESIQAIRDLEMLGVNLSMPHKMAAVQYVDELSQAARLIGAINTIVNQEGKLIGHITDGIGCMESLKQNGIAIIGKRMTILGAGGAATAIITQAAIDGVEAIDVFNIKDDFYQMIAPKLAMIAEETNCQIQLHDLAEEKQLAASLAVSSLLINATNIGMAPKTDQMPLPDPTLLRSDLPVFDVIYHPGETKLLKAAKEKGATAVNGLGMLLYQGAAAFKLWTGKEMPVEMIQPLLEREIQK</sequence>
<dbReference type="GO" id="GO:0008652">
    <property type="term" value="P:amino acid biosynthetic process"/>
    <property type="evidence" value="ECO:0007669"/>
    <property type="project" value="UniProtKB-KW"/>
</dbReference>
<evidence type="ECO:0000313" key="13">
    <source>
        <dbReference type="Proteomes" id="UP000183700"/>
    </source>
</evidence>
<dbReference type="EC" id="1.1.1.25" evidence="9"/>
<comment type="subunit">
    <text evidence="9">Homodimer.</text>
</comment>
<evidence type="ECO:0000256" key="2">
    <source>
        <dbReference type="ARBA" id="ARBA00022605"/>
    </source>
</evidence>
<feature type="binding site" evidence="9">
    <location>
        <begin position="133"/>
        <end position="137"/>
    </location>
    <ligand>
        <name>NADP(+)</name>
        <dbReference type="ChEBI" id="CHEBI:58349"/>
    </ligand>
</feature>
<dbReference type="Gene3D" id="3.40.50.10860">
    <property type="entry name" value="Leucine Dehydrogenase, chain A, domain 1"/>
    <property type="match status" value="1"/>
</dbReference>
<dbReference type="GO" id="GO:0009073">
    <property type="term" value="P:aromatic amino acid family biosynthetic process"/>
    <property type="evidence" value="ECO:0007669"/>
    <property type="project" value="UniProtKB-KW"/>
</dbReference>
<dbReference type="SUPFAM" id="SSF53223">
    <property type="entry name" value="Aminoacid dehydrogenase-like, N-terminal domain"/>
    <property type="match status" value="1"/>
</dbReference>
<dbReference type="PANTHER" id="PTHR21089">
    <property type="entry name" value="SHIKIMATE DEHYDROGENASE"/>
    <property type="match status" value="1"/>
</dbReference>
<name>A0A1L8SY23_9ENTE</name>
<feature type="binding site" evidence="9">
    <location>
        <position position="94"/>
    </location>
    <ligand>
        <name>shikimate</name>
        <dbReference type="ChEBI" id="CHEBI:36208"/>
    </ligand>
</feature>